<evidence type="ECO:0000313" key="1">
    <source>
        <dbReference type="EMBL" id="KZV82885.1"/>
    </source>
</evidence>
<accession>A0A165CQ63</accession>
<organism evidence="1 2">
    <name type="scientific">Exidia glandulosa HHB12029</name>
    <dbReference type="NCBI Taxonomy" id="1314781"/>
    <lineage>
        <taxon>Eukaryota</taxon>
        <taxon>Fungi</taxon>
        <taxon>Dikarya</taxon>
        <taxon>Basidiomycota</taxon>
        <taxon>Agaricomycotina</taxon>
        <taxon>Agaricomycetes</taxon>
        <taxon>Auriculariales</taxon>
        <taxon>Exidiaceae</taxon>
        <taxon>Exidia</taxon>
    </lineage>
</organism>
<name>A0A165CQ63_EXIGL</name>
<gene>
    <name evidence="1" type="ORF">EXIGLDRAFT_729139</name>
</gene>
<dbReference type="InParanoid" id="A0A165CQ63"/>
<evidence type="ECO:0000313" key="2">
    <source>
        <dbReference type="Proteomes" id="UP000077266"/>
    </source>
</evidence>
<dbReference type="EMBL" id="KV426299">
    <property type="protein sequence ID" value="KZV82885.1"/>
    <property type="molecule type" value="Genomic_DNA"/>
</dbReference>
<sequence length="82" mass="8850">MRRMPRRVRIIVTGAVPVPVVEPDPAKRAQSTGILLLLAKEHAEWICALALGHERPHTGPGLGDRLIRTLVGLDVVCPATVS</sequence>
<dbReference type="Proteomes" id="UP000077266">
    <property type="component" value="Unassembled WGS sequence"/>
</dbReference>
<reference evidence="1 2" key="1">
    <citation type="journal article" date="2016" name="Mol. Biol. Evol.">
        <title>Comparative Genomics of Early-Diverging Mushroom-Forming Fungi Provides Insights into the Origins of Lignocellulose Decay Capabilities.</title>
        <authorList>
            <person name="Nagy L.G."/>
            <person name="Riley R."/>
            <person name="Tritt A."/>
            <person name="Adam C."/>
            <person name="Daum C."/>
            <person name="Floudas D."/>
            <person name="Sun H."/>
            <person name="Yadav J.S."/>
            <person name="Pangilinan J."/>
            <person name="Larsson K.H."/>
            <person name="Matsuura K."/>
            <person name="Barry K."/>
            <person name="Labutti K."/>
            <person name="Kuo R."/>
            <person name="Ohm R.A."/>
            <person name="Bhattacharya S.S."/>
            <person name="Shirouzu T."/>
            <person name="Yoshinaga Y."/>
            <person name="Martin F.M."/>
            <person name="Grigoriev I.V."/>
            <person name="Hibbett D.S."/>
        </authorList>
    </citation>
    <scope>NUCLEOTIDE SEQUENCE [LARGE SCALE GENOMIC DNA]</scope>
    <source>
        <strain evidence="1 2">HHB12029</strain>
    </source>
</reference>
<keyword evidence="2" id="KW-1185">Reference proteome</keyword>
<dbReference type="AlphaFoldDB" id="A0A165CQ63"/>
<proteinExistence type="predicted"/>
<protein>
    <submittedName>
        <fullName evidence="1">Uncharacterized protein</fullName>
    </submittedName>
</protein>